<dbReference type="AlphaFoldDB" id="A0A383VG96"/>
<reference evidence="1 2" key="1">
    <citation type="submission" date="2016-10" db="EMBL/GenBank/DDBJ databases">
        <authorList>
            <person name="Cai Z."/>
        </authorList>
    </citation>
    <scope>NUCLEOTIDE SEQUENCE [LARGE SCALE GENOMIC DNA]</scope>
</reference>
<sequence>MGKPQKKAPAAAAEGKKGTGLSLYLGPLVGVSKKPHAKQQGGAQQLQAKKLVDNSGAPTIEGLKMQIEGALQELSAKIERSAGAVAGKVSEGEAAVHRQAKADHAKTCQVLQDSQAAMDLAAQQHAAASKQVSQAGRSAAAAVQGVAAAAAEGLKATAAKFEKDLAALRAKAGIKA</sequence>
<gene>
    <name evidence="1" type="ORF">BQ4739_LOCUS4740</name>
</gene>
<dbReference type="Proteomes" id="UP000256970">
    <property type="component" value="Unassembled WGS sequence"/>
</dbReference>
<keyword evidence="2" id="KW-1185">Reference proteome</keyword>
<organism evidence="1 2">
    <name type="scientific">Tetradesmus obliquus</name>
    <name type="common">Green alga</name>
    <name type="synonym">Acutodesmus obliquus</name>
    <dbReference type="NCBI Taxonomy" id="3088"/>
    <lineage>
        <taxon>Eukaryota</taxon>
        <taxon>Viridiplantae</taxon>
        <taxon>Chlorophyta</taxon>
        <taxon>core chlorophytes</taxon>
        <taxon>Chlorophyceae</taxon>
        <taxon>CS clade</taxon>
        <taxon>Sphaeropleales</taxon>
        <taxon>Scenedesmaceae</taxon>
        <taxon>Tetradesmus</taxon>
    </lineage>
</organism>
<dbReference type="EMBL" id="FNXT01000379">
    <property type="protein sequence ID" value="SZX64221.1"/>
    <property type="molecule type" value="Genomic_DNA"/>
</dbReference>
<proteinExistence type="predicted"/>
<accession>A0A383VG96</accession>
<name>A0A383VG96_TETOB</name>
<evidence type="ECO:0000313" key="1">
    <source>
        <dbReference type="EMBL" id="SZX64221.1"/>
    </source>
</evidence>
<protein>
    <submittedName>
        <fullName evidence="1">Uncharacterized protein</fullName>
    </submittedName>
</protein>
<evidence type="ECO:0000313" key="2">
    <source>
        <dbReference type="Proteomes" id="UP000256970"/>
    </source>
</evidence>